<feature type="region of interest" description="Disordered" evidence="1">
    <location>
        <begin position="124"/>
        <end position="174"/>
    </location>
</feature>
<evidence type="ECO:0000313" key="3">
    <source>
        <dbReference type="EMBL" id="GAA3712972.1"/>
    </source>
</evidence>
<dbReference type="Proteomes" id="UP001500051">
    <property type="component" value="Unassembled WGS sequence"/>
</dbReference>
<keyword evidence="2" id="KW-0472">Membrane</keyword>
<comment type="caution">
    <text evidence="3">The sequence shown here is derived from an EMBL/GenBank/DDBJ whole genome shotgun (WGS) entry which is preliminary data.</text>
</comment>
<evidence type="ECO:0000256" key="1">
    <source>
        <dbReference type="SAM" id="MobiDB-lite"/>
    </source>
</evidence>
<organism evidence="3 4">
    <name type="scientific">Microlunatus aurantiacus</name>
    <dbReference type="NCBI Taxonomy" id="446786"/>
    <lineage>
        <taxon>Bacteria</taxon>
        <taxon>Bacillati</taxon>
        <taxon>Actinomycetota</taxon>
        <taxon>Actinomycetes</taxon>
        <taxon>Propionibacteriales</taxon>
        <taxon>Propionibacteriaceae</taxon>
        <taxon>Microlunatus</taxon>
    </lineage>
</organism>
<feature type="transmembrane region" description="Helical" evidence="2">
    <location>
        <begin position="55"/>
        <end position="74"/>
    </location>
</feature>
<evidence type="ECO:0000256" key="2">
    <source>
        <dbReference type="SAM" id="Phobius"/>
    </source>
</evidence>
<feature type="transmembrane region" description="Helical" evidence="2">
    <location>
        <begin position="94"/>
        <end position="113"/>
    </location>
</feature>
<keyword evidence="2" id="KW-0812">Transmembrane</keyword>
<evidence type="ECO:0008006" key="5">
    <source>
        <dbReference type="Google" id="ProtNLM"/>
    </source>
</evidence>
<name>A0ABP7E219_9ACTN</name>
<evidence type="ECO:0000313" key="4">
    <source>
        <dbReference type="Proteomes" id="UP001500051"/>
    </source>
</evidence>
<keyword evidence="2" id="KW-1133">Transmembrane helix</keyword>
<keyword evidence="4" id="KW-1185">Reference proteome</keyword>
<protein>
    <recommendedName>
        <fullName evidence="5">Cellulose synthase</fullName>
    </recommendedName>
</protein>
<reference evidence="4" key="1">
    <citation type="journal article" date="2019" name="Int. J. Syst. Evol. Microbiol.">
        <title>The Global Catalogue of Microorganisms (GCM) 10K type strain sequencing project: providing services to taxonomists for standard genome sequencing and annotation.</title>
        <authorList>
            <consortium name="The Broad Institute Genomics Platform"/>
            <consortium name="The Broad Institute Genome Sequencing Center for Infectious Disease"/>
            <person name="Wu L."/>
            <person name="Ma J."/>
        </authorList>
    </citation>
    <scope>NUCLEOTIDE SEQUENCE [LARGE SCALE GENOMIC DNA]</scope>
    <source>
        <strain evidence="4">JCM 16548</strain>
    </source>
</reference>
<accession>A0ABP7E219</accession>
<feature type="transmembrane region" description="Helical" evidence="2">
    <location>
        <begin position="22"/>
        <end position="43"/>
    </location>
</feature>
<gene>
    <name evidence="3" type="ORF">GCM10022204_34980</name>
</gene>
<dbReference type="EMBL" id="BAAAYX010000014">
    <property type="protein sequence ID" value="GAA3712972.1"/>
    <property type="molecule type" value="Genomic_DNA"/>
</dbReference>
<proteinExistence type="predicted"/>
<feature type="compositionally biased region" description="Low complexity" evidence="1">
    <location>
        <begin position="138"/>
        <end position="162"/>
    </location>
</feature>
<sequence length="189" mass="19433">MVVPIAAGGRVWQIGRMPVSDVVLLPLCLGLALIGVIVAGVAWRRGSRGRVLQGVGLALAPIALYFTGLLRLVWDAVVALVGWATSIVFTPTMWFGISLLGVCVVLWVVGGLVSRRTAARSSGAVTGSTAPAVGTGRSTTTAPAAKPPATKNATTKSTATKNARGKAPAPEVDPEMAEIEAILKNRGIN</sequence>